<dbReference type="AlphaFoldDB" id="D4Z129"/>
<gene>
    <name evidence="1" type="ordered locus">SJA_C1-14770</name>
</gene>
<evidence type="ECO:0000313" key="2">
    <source>
        <dbReference type="Proteomes" id="UP000007753"/>
    </source>
</evidence>
<name>D4Z129_SPHIU</name>
<dbReference type="HOGENOM" id="CLU_1991256_0_0_5"/>
<evidence type="ECO:0000313" key="1">
    <source>
        <dbReference type="EMBL" id="BAI96311.1"/>
    </source>
</evidence>
<proteinExistence type="predicted"/>
<dbReference type="STRING" id="452662.SJA_C1-14770"/>
<keyword evidence="2" id="KW-1185">Reference proteome</keyword>
<reference evidence="1 2" key="1">
    <citation type="journal article" date="2010" name="J. Bacteriol.">
        <title>Complete genome sequence of the representative gamma-hexachlorocyclohexane-degrading bacterium Sphingobium japonicum UT26.</title>
        <authorList>
            <person name="Nagata Y."/>
            <person name="Ohtsubo Y."/>
            <person name="Endo R."/>
            <person name="Ichikawa N."/>
            <person name="Ankai A."/>
            <person name="Oguchi A."/>
            <person name="Fukui S."/>
            <person name="Fujita N."/>
            <person name="Tsuda M."/>
        </authorList>
    </citation>
    <scope>NUCLEOTIDE SEQUENCE [LARGE SCALE GENOMIC DNA]</scope>
    <source>
        <strain evidence="2">DSM 16413 / CCM 7287 / MTCC 6362 / UT26 / NBRC 101211 / UT26S</strain>
    </source>
</reference>
<accession>D4Z129</accession>
<sequence length="125" mass="13759">MFLLRRETGSALGRLDKFGMWGMVISGHQFLPTRSVGRGTSRRLVEGKWRDLRIFPSTTAFSGGPPPHRSMGRNRIGPLSTQITQSAGLEFVHTAWGELDSCLRGSRVGLNPVSVLSRRCYSPSG</sequence>
<organism evidence="1 2">
    <name type="scientific">Sphingobium indicum (strain DSM 16413 / CCM 7287 / MTCC 6362 / UT26 / NBRC 101211 / UT26S)</name>
    <name type="common">Sphingobium japonicum</name>
    <dbReference type="NCBI Taxonomy" id="452662"/>
    <lineage>
        <taxon>Bacteria</taxon>
        <taxon>Pseudomonadati</taxon>
        <taxon>Pseudomonadota</taxon>
        <taxon>Alphaproteobacteria</taxon>
        <taxon>Sphingomonadales</taxon>
        <taxon>Sphingomonadaceae</taxon>
        <taxon>Sphingobium</taxon>
    </lineage>
</organism>
<dbReference type="KEGG" id="sjp:SJA_C1-14770"/>
<dbReference type="EMBL" id="AP010803">
    <property type="protein sequence ID" value="BAI96311.1"/>
    <property type="molecule type" value="Genomic_DNA"/>
</dbReference>
<dbReference type="Proteomes" id="UP000007753">
    <property type="component" value="Chromosome 1"/>
</dbReference>
<protein>
    <submittedName>
        <fullName evidence="1">Uncharacterized protein</fullName>
    </submittedName>
</protein>